<dbReference type="GO" id="GO:0016887">
    <property type="term" value="F:ATP hydrolysis activity"/>
    <property type="evidence" value="ECO:0007669"/>
    <property type="project" value="InterPro"/>
</dbReference>
<keyword evidence="5" id="KW-1185">Reference proteome</keyword>
<dbReference type="Gene3D" id="3.40.50.300">
    <property type="entry name" value="P-loop containing nucleotide triphosphate hydrolases"/>
    <property type="match status" value="1"/>
</dbReference>
<name>A0A5C6AW19_9BACT</name>
<dbReference type="InterPro" id="IPR027417">
    <property type="entry name" value="P-loop_NTPase"/>
</dbReference>
<comment type="caution">
    <text evidence="4">The sequence shown here is derived from an EMBL/GenBank/DDBJ whole genome shotgun (WGS) entry which is preliminary data.</text>
</comment>
<dbReference type="PANTHER" id="PTHR30486:SF15">
    <property type="entry name" value="TYPE II_IV SECRETION SYSTEM ATPASE"/>
    <property type="match status" value="1"/>
</dbReference>
<reference evidence="4 5" key="1">
    <citation type="submission" date="2019-02" db="EMBL/GenBank/DDBJ databases">
        <title>Deep-cultivation of Planctomycetes and their phenomic and genomic characterization uncovers novel biology.</title>
        <authorList>
            <person name="Wiegand S."/>
            <person name="Jogler M."/>
            <person name="Boedeker C."/>
            <person name="Pinto D."/>
            <person name="Vollmers J."/>
            <person name="Rivas-Marin E."/>
            <person name="Kohn T."/>
            <person name="Peeters S.H."/>
            <person name="Heuer A."/>
            <person name="Rast P."/>
            <person name="Oberbeckmann S."/>
            <person name="Bunk B."/>
            <person name="Jeske O."/>
            <person name="Meyerdierks A."/>
            <person name="Storesund J.E."/>
            <person name="Kallscheuer N."/>
            <person name="Luecker S."/>
            <person name="Lage O.M."/>
            <person name="Pohl T."/>
            <person name="Merkel B.J."/>
            <person name="Hornburger P."/>
            <person name="Mueller R.-W."/>
            <person name="Bruemmer F."/>
            <person name="Labrenz M."/>
            <person name="Spormann A.M."/>
            <person name="Op Den Camp H."/>
            <person name="Overmann J."/>
            <person name="Amann R."/>
            <person name="Jetten M.S.M."/>
            <person name="Mascher T."/>
            <person name="Medema M.H."/>
            <person name="Devos D.P."/>
            <person name="Kaster A.-K."/>
            <person name="Ovreas L."/>
            <person name="Rohde M."/>
            <person name="Galperin M.Y."/>
            <person name="Jogler C."/>
        </authorList>
    </citation>
    <scope>NUCLEOTIDE SEQUENCE [LARGE SCALE GENOMIC DNA]</scope>
    <source>
        <strain evidence="4 5">Pla100</strain>
    </source>
</reference>
<dbReference type="InterPro" id="IPR001482">
    <property type="entry name" value="T2SS/T4SS_dom"/>
</dbReference>
<accession>A0A5C6AW19</accession>
<dbReference type="Proteomes" id="UP000316213">
    <property type="component" value="Unassembled WGS sequence"/>
</dbReference>
<dbReference type="AlphaFoldDB" id="A0A5C6AW19"/>
<evidence type="ECO:0000256" key="2">
    <source>
        <dbReference type="SAM" id="MobiDB-lite"/>
    </source>
</evidence>
<feature type="domain" description="Bacterial type II secretion system protein E" evidence="3">
    <location>
        <begin position="16"/>
        <end position="295"/>
    </location>
</feature>
<evidence type="ECO:0000259" key="3">
    <source>
        <dbReference type="Pfam" id="PF00437"/>
    </source>
</evidence>
<dbReference type="SUPFAM" id="SSF52540">
    <property type="entry name" value="P-loop containing nucleoside triphosphate hydrolases"/>
    <property type="match status" value="1"/>
</dbReference>
<gene>
    <name evidence="4" type="ORF">Pla100_06270</name>
</gene>
<dbReference type="EMBL" id="SJPM01000001">
    <property type="protein sequence ID" value="TWU03697.1"/>
    <property type="molecule type" value="Genomic_DNA"/>
</dbReference>
<dbReference type="PANTHER" id="PTHR30486">
    <property type="entry name" value="TWITCHING MOTILITY PROTEIN PILT"/>
    <property type="match status" value="1"/>
</dbReference>
<dbReference type="RefSeq" id="WP_146576168.1">
    <property type="nucleotide sequence ID" value="NZ_SJPM01000001.1"/>
</dbReference>
<proteinExistence type="inferred from homology"/>
<evidence type="ECO:0000313" key="4">
    <source>
        <dbReference type="EMBL" id="TWU03697.1"/>
    </source>
</evidence>
<evidence type="ECO:0000313" key="5">
    <source>
        <dbReference type="Proteomes" id="UP000316213"/>
    </source>
</evidence>
<dbReference type="InterPro" id="IPR050921">
    <property type="entry name" value="T4SS_GSP_E_ATPase"/>
</dbReference>
<organism evidence="4 5">
    <name type="scientific">Neorhodopirellula pilleata</name>
    <dbReference type="NCBI Taxonomy" id="2714738"/>
    <lineage>
        <taxon>Bacteria</taxon>
        <taxon>Pseudomonadati</taxon>
        <taxon>Planctomycetota</taxon>
        <taxon>Planctomycetia</taxon>
        <taxon>Pirellulales</taxon>
        <taxon>Pirellulaceae</taxon>
        <taxon>Neorhodopirellula</taxon>
    </lineage>
</organism>
<dbReference type="Pfam" id="PF00437">
    <property type="entry name" value="T2SSE"/>
    <property type="match status" value="1"/>
</dbReference>
<comment type="similarity">
    <text evidence="1">Belongs to the GSP E family.</text>
</comment>
<dbReference type="CDD" id="cd01130">
    <property type="entry name" value="VirB11-like_ATPase"/>
    <property type="match status" value="1"/>
</dbReference>
<dbReference type="OrthoDB" id="9810761at2"/>
<feature type="compositionally biased region" description="Polar residues" evidence="2">
    <location>
        <begin position="374"/>
        <end position="389"/>
    </location>
</feature>
<dbReference type="Gene3D" id="3.30.450.370">
    <property type="match status" value="1"/>
</dbReference>
<evidence type="ECO:0000256" key="1">
    <source>
        <dbReference type="ARBA" id="ARBA00006611"/>
    </source>
</evidence>
<protein>
    <submittedName>
        <fullName evidence="4">Putative conjugal transfer protein</fullName>
    </submittedName>
</protein>
<feature type="region of interest" description="Disordered" evidence="2">
    <location>
        <begin position="363"/>
        <end position="389"/>
    </location>
</feature>
<sequence length="389" mass="42752">MKPSEIYRQTVRHFLSPIAPLLNDDDVSEILINGHETIFFEKAGRLQLSDLAFPDEPALMAAVRNIAEYVNRVVDRDHHSMDARLPDGSRVHVIIPPSSRGGPHISIRKFKRSTFDLDSLVQWGSLSAAAAEFLKVVIVVHKNTIISGGTGTGKTSMLNALSTSIPEHERIIVIEDSSELQLNQPHTVYLEAQPASPDGRGRVSIQDLFVDSLRMRPDRIIVGEVRRGEALDMIQSMLSGHAGAMTTTHANTPLDAMIRLETMCLMSGVEMPVQVARRQVASAVNLVIQLRRYDDGSRRVHSIDEMLELDESGMYVAKTLYEFRSTGRDAAGRLTGEMHWTGEVATFAHEAYALGLGDMIDLSRDALPPPDSTPPNLTADSKPGSQNGS</sequence>